<dbReference type="KEGG" id="bdi:100840986"/>
<evidence type="ECO:0000313" key="12">
    <source>
        <dbReference type="Proteomes" id="UP000008810"/>
    </source>
</evidence>
<sequence>MARREDDSYTNGSVSMNDFSVEDGRKEKEVYDHDEPEQDGLCGMPVSVPFLQMLLAEFFSTYFLLFAGMGAIVVNNEKDGALTFPGITMVWGLAVMVMIYTVGHISGAHMNPAVSLGFAIAGRMPWKRVPAYMLVQVFAAIIVSVVLRLMFGGRHEFVPVTAPTGSNIQSLVTEFTTTFYLVFVVMAVATDDRAVGSMAGVAVGATITLNALFSGPVTGASMNPARSIGPALVGGKYTSLWVYILGPFAGGAAGAWAYNLMRYTDKPAAVLSDVAKSTDRAA</sequence>
<dbReference type="PANTHER" id="PTHR45724">
    <property type="entry name" value="AQUAPORIN NIP2-1"/>
    <property type="match status" value="1"/>
</dbReference>
<dbReference type="Gene3D" id="1.20.1080.10">
    <property type="entry name" value="Glycerol uptake facilitator protein"/>
    <property type="match status" value="1"/>
</dbReference>
<dbReference type="SUPFAM" id="SSF81338">
    <property type="entry name" value="Aquaporin-like"/>
    <property type="match status" value="1"/>
</dbReference>
<dbReference type="NCBIfam" id="TIGR00861">
    <property type="entry name" value="MIP"/>
    <property type="match status" value="1"/>
</dbReference>
<dbReference type="Proteomes" id="UP000008810">
    <property type="component" value="Chromosome 1"/>
</dbReference>
<dbReference type="HOGENOM" id="CLU_020019_3_1_1"/>
<evidence type="ECO:0000313" key="11">
    <source>
        <dbReference type="EnsemblPlants" id="KQK18035"/>
    </source>
</evidence>
<feature type="transmembrane region" description="Helical" evidence="9">
    <location>
        <begin position="54"/>
        <end position="74"/>
    </location>
</feature>
<keyword evidence="6 9" id="KW-0472">Membrane</keyword>
<protein>
    <submittedName>
        <fullName evidence="10 11">Uncharacterized protein</fullName>
    </submittedName>
</protein>
<organism evidence="11">
    <name type="scientific">Brachypodium distachyon</name>
    <name type="common">Purple false brome</name>
    <name type="synonym">Trachynia distachya</name>
    <dbReference type="NCBI Taxonomy" id="15368"/>
    <lineage>
        <taxon>Eukaryota</taxon>
        <taxon>Viridiplantae</taxon>
        <taxon>Streptophyta</taxon>
        <taxon>Embryophyta</taxon>
        <taxon>Tracheophyta</taxon>
        <taxon>Spermatophyta</taxon>
        <taxon>Magnoliopsida</taxon>
        <taxon>Liliopsida</taxon>
        <taxon>Poales</taxon>
        <taxon>Poaceae</taxon>
        <taxon>BOP clade</taxon>
        <taxon>Pooideae</taxon>
        <taxon>Stipodae</taxon>
        <taxon>Brachypodieae</taxon>
        <taxon>Brachypodium</taxon>
    </lineage>
</organism>
<dbReference type="GeneID" id="100840986"/>
<comment type="subcellular location">
    <subcellularLocation>
        <location evidence="1">Membrane</location>
        <topology evidence="1">Multi-pass membrane protein</topology>
    </subcellularLocation>
</comment>
<reference evidence="10" key="2">
    <citation type="submission" date="2017-06" db="EMBL/GenBank/DDBJ databases">
        <title>WGS assembly of Brachypodium distachyon.</title>
        <authorList>
            <consortium name="The International Brachypodium Initiative"/>
            <person name="Lucas S."/>
            <person name="Harmon-Smith M."/>
            <person name="Lail K."/>
            <person name="Tice H."/>
            <person name="Grimwood J."/>
            <person name="Bruce D."/>
            <person name="Barry K."/>
            <person name="Shu S."/>
            <person name="Lindquist E."/>
            <person name="Wang M."/>
            <person name="Pitluck S."/>
            <person name="Vogel J.P."/>
            <person name="Garvin D.F."/>
            <person name="Mockler T.C."/>
            <person name="Schmutz J."/>
            <person name="Rokhsar D."/>
            <person name="Bevan M.W."/>
        </authorList>
    </citation>
    <scope>NUCLEOTIDE SEQUENCE</scope>
    <source>
        <strain evidence="10">Bd21</strain>
    </source>
</reference>
<dbReference type="InterPro" id="IPR000425">
    <property type="entry name" value="MIP"/>
</dbReference>
<proteinExistence type="inferred from homology"/>
<accession>I1GY34</accession>
<feature type="transmembrane region" description="Helical" evidence="9">
    <location>
        <begin position="131"/>
        <end position="151"/>
    </location>
</feature>
<evidence type="ECO:0000256" key="5">
    <source>
        <dbReference type="ARBA" id="ARBA00022989"/>
    </source>
</evidence>
<name>I1GY34_BRADI</name>
<dbReference type="Gramene" id="KQK18035">
    <property type="protein sequence ID" value="KQK18035"/>
    <property type="gene ID" value="BRADI_1g38160v3"/>
</dbReference>
<dbReference type="GO" id="GO:0015267">
    <property type="term" value="F:channel activity"/>
    <property type="evidence" value="ECO:0007669"/>
    <property type="project" value="InterPro"/>
</dbReference>
<dbReference type="PRINTS" id="PR00783">
    <property type="entry name" value="MINTRINSICP"/>
</dbReference>
<feature type="region of interest" description="Disordered" evidence="8">
    <location>
        <begin position="1"/>
        <end position="37"/>
    </location>
</feature>
<evidence type="ECO:0000256" key="1">
    <source>
        <dbReference type="ARBA" id="ARBA00004141"/>
    </source>
</evidence>
<dbReference type="OrthoDB" id="3222at2759"/>
<feature type="compositionally biased region" description="Basic and acidic residues" evidence="8">
    <location>
        <begin position="22"/>
        <end position="33"/>
    </location>
</feature>
<feature type="transmembrane region" description="Helical" evidence="9">
    <location>
        <begin position="201"/>
        <end position="220"/>
    </location>
</feature>
<evidence type="ECO:0000256" key="3">
    <source>
        <dbReference type="ARBA" id="ARBA00022692"/>
    </source>
</evidence>
<gene>
    <name evidence="11" type="primary">LOC100840986</name>
    <name evidence="10" type="ORF">BRADI_1g38160v3</name>
</gene>
<feature type="compositionally biased region" description="Polar residues" evidence="8">
    <location>
        <begin position="9"/>
        <end position="18"/>
    </location>
</feature>
<dbReference type="PANTHER" id="PTHR45724:SF8">
    <property type="entry name" value="AQUAPORIN NIP1-4"/>
    <property type="match status" value="1"/>
</dbReference>
<dbReference type="FunCoup" id="I1GY34">
    <property type="interactions" value="14"/>
</dbReference>
<dbReference type="OMA" id="WRRAPAY"/>
<feature type="transmembrane region" description="Helical" evidence="9">
    <location>
        <begin position="171"/>
        <end position="189"/>
    </location>
</feature>
<dbReference type="CDD" id="cd00333">
    <property type="entry name" value="MIP"/>
    <property type="match status" value="1"/>
</dbReference>
<comment type="similarity">
    <text evidence="7">Belongs to the MIP/aquaporin (TC 1.A.8) family.</text>
</comment>
<reference evidence="11" key="3">
    <citation type="submission" date="2018-08" db="UniProtKB">
        <authorList>
            <consortium name="EnsemblPlants"/>
        </authorList>
    </citation>
    <scope>IDENTIFICATION</scope>
    <source>
        <strain evidence="11">cv. Bd21</strain>
    </source>
</reference>
<keyword evidence="12" id="KW-1185">Reference proteome</keyword>
<evidence type="ECO:0000256" key="4">
    <source>
        <dbReference type="ARBA" id="ARBA00022737"/>
    </source>
</evidence>
<dbReference type="AlphaFoldDB" id="I1GY34"/>
<reference evidence="10 11" key="1">
    <citation type="journal article" date="2010" name="Nature">
        <title>Genome sequencing and analysis of the model grass Brachypodium distachyon.</title>
        <authorList>
            <consortium name="International Brachypodium Initiative"/>
        </authorList>
    </citation>
    <scope>NUCLEOTIDE SEQUENCE [LARGE SCALE GENOMIC DNA]</scope>
    <source>
        <strain evidence="10 11">Bd21</strain>
    </source>
</reference>
<dbReference type="SMR" id="I1GY34"/>
<dbReference type="InterPro" id="IPR034294">
    <property type="entry name" value="Aquaporin_transptr"/>
</dbReference>
<dbReference type="PROSITE" id="PS00221">
    <property type="entry name" value="MIP"/>
    <property type="match status" value="1"/>
</dbReference>
<keyword evidence="2 7" id="KW-0813">Transport</keyword>
<dbReference type="EnsemblPlants" id="KQK18035">
    <property type="protein sequence ID" value="KQK18035"/>
    <property type="gene ID" value="BRADI_1g38160v3"/>
</dbReference>
<keyword evidence="4" id="KW-0677">Repeat</keyword>
<evidence type="ECO:0000256" key="2">
    <source>
        <dbReference type="ARBA" id="ARBA00022448"/>
    </source>
</evidence>
<keyword evidence="3 7" id="KW-0812">Transmembrane</keyword>
<dbReference type="EMBL" id="CM000880">
    <property type="protein sequence ID" value="KQK18035.1"/>
    <property type="molecule type" value="Genomic_DNA"/>
</dbReference>
<dbReference type="eggNOG" id="KOG0223">
    <property type="taxonomic scope" value="Eukaryota"/>
</dbReference>
<evidence type="ECO:0000256" key="6">
    <source>
        <dbReference type="ARBA" id="ARBA00023136"/>
    </source>
</evidence>
<dbReference type="Pfam" id="PF00230">
    <property type="entry name" value="MIP"/>
    <property type="match status" value="1"/>
</dbReference>
<evidence type="ECO:0000313" key="10">
    <source>
        <dbReference type="EMBL" id="KQK18035.1"/>
    </source>
</evidence>
<feature type="transmembrane region" description="Helical" evidence="9">
    <location>
        <begin position="80"/>
        <end position="102"/>
    </location>
</feature>
<dbReference type="STRING" id="15368.I1GY34"/>
<dbReference type="GO" id="GO:0016020">
    <property type="term" value="C:membrane"/>
    <property type="evidence" value="ECO:0007669"/>
    <property type="project" value="UniProtKB-SubCell"/>
</dbReference>
<dbReference type="InterPro" id="IPR022357">
    <property type="entry name" value="MIP_CS"/>
</dbReference>
<evidence type="ECO:0000256" key="9">
    <source>
        <dbReference type="SAM" id="Phobius"/>
    </source>
</evidence>
<evidence type="ECO:0000256" key="8">
    <source>
        <dbReference type="SAM" id="MobiDB-lite"/>
    </source>
</evidence>
<dbReference type="InterPro" id="IPR023271">
    <property type="entry name" value="Aquaporin-like"/>
</dbReference>
<evidence type="ECO:0000256" key="7">
    <source>
        <dbReference type="RuleBase" id="RU000477"/>
    </source>
</evidence>
<feature type="transmembrane region" description="Helical" evidence="9">
    <location>
        <begin position="240"/>
        <end position="258"/>
    </location>
</feature>
<keyword evidence="5 9" id="KW-1133">Transmembrane helix</keyword>
<dbReference type="RefSeq" id="XP_003560673.2">
    <property type="nucleotide sequence ID" value="XM_003560625.3"/>
</dbReference>